<dbReference type="RefSeq" id="WP_256600504.1">
    <property type="nucleotide sequence ID" value="NZ_JANIBJ010000002.1"/>
</dbReference>
<name>A0ABT1TBQ7_9GAMM</name>
<organism evidence="1 2">
    <name type="scientific">Methylomonas subterranea</name>
    <dbReference type="NCBI Taxonomy" id="2952225"/>
    <lineage>
        <taxon>Bacteria</taxon>
        <taxon>Pseudomonadati</taxon>
        <taxon>Pseudomonadota</taxon>
        <taxon>Gammaproteobacteria</taxon>
        <taxon>Methylococcales</taxon>
        <taxon>Methylococcaceae</taxon>
        <taxon>Methylomonas</taxon>
    </lineage>
</organism>
<accession>A0ABT1TBQ7</accession>
<evidence type="ECO:0000313" key="1">
    <source>
        <dbReference type="EMBL" id="MCQ8102883.1"/>
    </source>
</evidence>
<proteinExistence type="predicted"/>
<dbReference type="EMBL" id="JANIBJ010000002">
    <property type="protein sequence ID" value="MCQ8102883.1"/>
    <property type="molecule type" value="Genomic_DNA"/>
</dbReference>
<dbReference type="Proteomes" id="UP001524499">
    <property type="component" value="Unassembled WGS sequence"/>
</dbReference>
<keyword evidence="2" id="KW-1185">Reference proteome</keyword>
<sequence>MDYDATELTALSGCGNTPFVFLLKNKVLQIGVRDFTRSLSG</sequence>
<evidence type="ECO:0000313" key="2">
    <source>
        <dbReference type="Proteomes" id="UP001524499"/>
    </source>
</evidence>
<protein>
    <submittedName>
        <fullName evidence="1">Uncharacterized protein</fullName>
    </submittedName>
</protein>
<comment type="caution">
    <text evidence="1">The sequence shown here is derived from an EMBL/GenBank/DDBJ whole genome shotgun (WGS) entry which is preliminary data.</text>
</comment>
<reference evidence="1 2" key="1">
    <citation type="submission" date="2022-07" db="EMBL/GenBank/DDBJ databases">
        <title>Methylomonas rivi sp. nov., Methylomonas rosea sp. nov., Methylomonas aureus sp. nov. and Methylomonas subterranea sp. nov., four novel methanotrophs isolated from a freshwater creek and the deep terrestrial subsurface.</title>
        <authorList>
            <person name="Abin C."/>
            <person name="Sankaranarayanan K."/>
            <person name="Garner C."/>
            <person name="Sindelar R."/>
            <person name="Kotary K."/>
            <person name="Garner R."/>
            <person name="Barclay S."/>
            <person name="Lawson P."/>
            <person name="Krumholz L."/>
        </authorList>
    </citation>
    <scope>NUCLEOTIDE SEQUENCE [LARGE SCALE GENOMIC DNA]</scope>
    <source>
        <strain evidence="1 2">SURF-2</strain>
    </source>
</reference>
<gene>
    <name evidence="1" type="ORF">NP590_02095</name>
</gene>